<feature type="signal peptide" evidence="7">
    <location>
        <begin position="1"/>
        <end position="16"/>
    </location>
</feature>
<dbReference type="PROSITE" id="PS51144">
    <property type="entry name" value="ALPHA_CA_2"/>
    <property type="match status" value="1"/>
</dbReference>
<dbReference type="Gene3D" id="3.10.200.10">
    <property type="entry name" value="Alpha carbonic anhydrase"/>
    <property type="match status" value="1"/>
</dbReference>
<evidence type="ECO:0000259" key="8">
    <source>
        <dbReference type="PROSITE" id="PS51144"/>
    </source>
</evidence>
<keyword evidence="3" id="KW-0479">Metal-binding</keyword>
<evidence type="ECO:0000256" key="7">
    <source>
        <dbReference type="SAM" id="SignalP"/>
    </source>
</evidence>
<feature type="chain" id="PRO_5046182854" description="carbonic anhydrase" evidence="7">
    <location>
        <begin position="17"/>
        <end position="348"/>
    </location>
</feature>
<organism evidence="9 10">
    <name type="scientific">Oikopleura dioica</name>
    <name type="common">Tunicate</name>
    <dbReference type="NCBI Taxonomy" id="34765"/>
    <lineage>
        <taxon>Eukaryota</taxon>
        <taxon>Metazoa</taxon>
        <taxon>Chordata</taxon>
        <taxon>Tunicata</taxon>
        <taxon>Appendicularia</taxon>
        <taxon>Copelata</taxon>
        <taxon>Oikopleuridae</taxon>
        <taxon>Oikopleura</taxon>
    </lineage>
</organism>
<dbReference type="CDD" id="cd00326">
    <property type="entry name" value="alpha_CA"/>
    <property type="match status" value="1"/>
</dbReference>
<evidence type="ECO:0000256" key="4">
    <source>
        <dbReference type="ARBA" id="ARBA00022833"/>
    </source>
</evidence>
<dbReference type="InterPro" id="IPR023561">
    <property type="entry name" value="Carbonic_anhydrase_a-class"/>
</dbReference>
<evidence type="ECO:0000256" key="1">
    <source>
        <dbReference type="ARBA" id="ARBA00010718"/>
    </source>
</evidence>
<evidence type="ECO:0000313" key="10">
    <source>
        <dbReference type="Proteomes" id="UP001158576"/>
    </source>
</evidence>
<evidence type="ECO:0000313" key="9">
    <source>
        <dbReference type="EMBL" id="CAG5102185.1"/>
    </source>
</evidence>
<keyword evidence="10" id="KW-1185">Reference proteome</keyword>
<dbReference type="InterPro" id="IPR001148">
    <property type="entry name" value="CA_dom"/>
</dbReference>
<protein>
    <recommendedName>
        <fullName evidence="2">carbonic anhydrase</fullName>
        <ecNumber evidence="2">4.2.1.1</ecNumber>
    </recommendedName>
</protein>
<feature type="domain" description="Alpha-carbonic anhydrase" evidence="8">
    <location>
        <begin position="14"/>
        <end position="289"/>
    </location>
</feature>
<dbReference type="EMBL" id="OU015566">
    <property type="protein sequence ID" value="CAG5102185.1"/>
    <property type="molecule type" value="Genomic_DNA"/>
</dbReference>
<accession>A0ABN7SMS8</accession>
<dbReference type="Proteomes" id="UP001158576">
    <property type="component" value="Chromosome 1"/>
</dbReference>
<evidence type="ECO:0000256" key="6">
    <source>
        <dbReference type="ARBA" id="ARBA00048348"/>
    </source>
</evidence>
<dbReference type="Pfam" id="PF00194">
    <property type="entry name" value="Carb_anhydrase"/>
    <property type="match status" value="1"/>
</dbReference>
<keyword evidence="5" id="KW-0456">Lyase</keyword>
<comment type="similarity">
    <text evidence="1">Belongs to the alpha-carbonic anhydrase family.</text>
</comment>
<dbReference type="PANTHER" id="PTHR18952">
    <property type="entry name" value="CARBONIC ANHYDRASE"/>
    <property type="match status" value="1"/>
</dbReference>
<evidence type="ECO:0000256" key="5">
    <source>
        <dbReference type="ARBA" id="ARBA00023239"/>
    </source>
</evidence>
<reference evidence="9 10" key="1">
    <citation type="submission" date="2021-04" db="EMBL/GenBank/DDBJ databases">
        <authorList>
            <person name="Bliznina A."/>
        </authorList>
    </citation>
    <scope>NUCLEOTIDE SEQUENCE [LARGE SCALE GENOMIC DNA]</scope>
</reference>
<dbReference type="InterPro" id="IPR036398">
    <property type="entry name" value="CA_dom_sf"/>
</dbReference>
<dbReference type="EC" id="4.2.1.1" evidence="2"/>
<dbReference type="PANTHER" id="PTHR18952:SF265">
    <property type="entry name" value="CARBONIC ANHYDRASE"/>
    <property type="match status" value="1"/>
</dbReference>
<keyword evidence="4" id="KW-0862">Zinc</keyword>
<sequence length="348" mass="38500">MKLAATLFTTVLGGAADYSSNGDNWTGTCQTGQRQSPIHIDETGNDIITKTTFQDFKVENYDTPMKWKVINKATTIQLEPNAGSPEMKLTGGYLGSEYKLLQIHFHWDVNANGLPVGPQGSEHTVTRKGQTAITPYRGEVHFVHGKVGADLSDLSTAAGDDLAVLGFFLDVDDSLPKSWFDYTLDDLIDVNVQDTASPPTAEIEIDWTASSMLPKELDGFWRYEGSLTTPTCNEIVRWTVFETPLTMKQASWDNLVKSVGLAADNTSPHVPSNYRNVQPLNDRKISYYKKSNVVAPSSSKKKFGTKVAFGTLPMSYKDPLTGQMSTKLQQVQKVLLCFGEDEKLCMFM</sequence>
<dbReference type="SMART" id="SM01057">
    <property type="entry name" value="Carb_anhydrase"/>
    <property type="match status" value="1"/>
</dbReference>
<dbReference type="SUPFAM" id="SSF51069">
    <property type="entry name" value="Carbonic anhydrase"/>
    <property type="match status" value="1"/>
</dbReference>
<name>A0ABN7SMS8_OIKDI</name>
<comment type="catalytic activity">
    <reaction evidence="6">
        <text>hydrogencarbonate + H(+) = CO2 + H2O</text>
        <dbReference type="Rhea" id="RHEA:10748"/>
        <dbReference type="ChEBI" id="CHEBI:15377"/>
        <dbReference type="ChEBI" id="CHEBI:15378"/>
        <dbReference type="ChEBI" id="CHEBI:16526"/>
        <dbReference type="ChEBI" id="CHEBI:17544"/>
        <dbReference type="EC" id="4.2.1.1"/>
    </reaction>
</comment>
<evidence type="ECO:0000256" key="2">
    <source>
        <dbReference type="ARBA" id="ARBA00012925"/>
    </source>
</evidence>
<keyword evidence="7" id="KW-0732">Signal</keyword>
<gene>
    <name evidence="9" type="ORF">OKIOD_LOCUS8947</name>
</gene>
<proteinExistence type="inferred from homology"/>
<evidence type="ECO:0000256" key="3">
    <source>
        <dbReference type="ARBA" id="ARBA00022723"/>
    </source>
</evidence>